<evidence type="ECO:0000259" key="1">
    <source>
        <dbReference type="Pfam" id="PF07969"/>
    </source>
</evidence>
<keyword evidence="3" id="KW-1185">Reference proteome</keyword>
<dbReference type="Gene3D" id="3.20.20.140">
    <property type="entry name" value="Metal-dependent hydrolases"/>
    <property type="match status" value="1"/>
</dbReference>
<dbReference type="SUPFAM" id="SSF51556">
    <property type="entry name" value="Metallo-dependent hydrolases"/>
    <property type="match status" value="1"/>
</dbReference>
<protein>
    <submittedName>
        <fullName evidence="2">N-acyl-D-amino-acid deacylase</fullName>
        <ecNumber evidence="2">3.5.1.81</ecNumber>
    </submittedName>
</protein>
<dbReference type="EMBL" id="JACBZP010000001">
    <property type="protein sequence ID" value="NYI67063.1"/>
    <property type="molecule type" value="Genomic_DNA"/>
</dbReference>
<dbReference type="InterPro" id="IPR050378">
    <property type="entry name" value="Metallo-dep_Hydrolases_sf"/>
</dbReference>
<dbReference type="Proteomes" id="UP000539111">
    <property type="component" value="Unassembled WGS sequence"/>
</dbReference>
<gene>
    <name evidence="2" type="ORF">BJY26_001369</name>
</gene>
<proteinExistence type="predicted"/>
<dbReference type="AlphaFoldDB" id="A0A7Z0ACA2"/>
<feature type="domain" description="Amidohydrolase 3" evidence="1">
    <location>
        <begin position="422"/>
        <end position="509"/>
    </location>
</feature>
<dbReference type="InterPro" id="IPR023100">
    <property type="entry name" value="D-aminoacylase_insert_dom_sf"/>
</dbReference>
<feature type="domain" description="Amidohydrolase 3" evidence="1">
    <location>
        <begin position="46"/>
        <end position="321"/>
    </location>
</feature>
<dbReference type="Gene3D" id="2.30.40.10">
    <property type="entry name" value="Urease, subunit C, domain 1"/>
    <property type="match status" value="1"/>
</dbReference>
<evidence type="ECO:0000313" key="3">
    <source>
        <dbReference type="Proteomes" id="UP000539111"/>
    </source>
</evidence>
<dbReference type="GO" id="GO:0016812">
    <property type="term" value="F:hydrolase activity, acting on carbon-nitrogen (but not peptide) bonds, in cyclic amides"/>
    <property type="evidence" value="ECO:0007669"/>
    <property type="project" value="TreeGrafter"/>
</dbReference>
<dbReference type="GO" id="GO:0005829">
    <property type="term" value="C:cytosol"/>
    <property type="evidence" value="ECO:0007669"/>
    <property type="project" value="TreeGrafter"/>
</dbReference>
<comment type="caution">
    <text evidence="2">The sequence shown here is derived from an EMBL/GenBank/DDBJ whole genome shotgun (WGS) entry which is preliminary data.</text>
</comment>
<dbReference type="GO" id="GO:0047420">
    <property type="term" value="F:N-acyl-D-amino-acid deacylase activity"/>
    <property type="evidence" value="ECO:0007669"/>
    <property type="project" value="UniProtKB-EC"/>
</dbReference>
<dbReference type="PANTHER" id="PTHR11647">
    <property type="entry name" value="HYDRANTOINASE/DIHYDROPYRIMIDINASE FAMILY MEMBER"/>
    <property type="match status" value="1"/>
</dbReference>
<dbReference type="InterPro" id="IPR032466">
    <property type="entry name" value="Metal_Hydrolase"/>
</dbReference>
<organism evidence="2 3">
    <name type="scientific">Spelaeicoccus albus</name>
    <dbReference type="NCBI Taxonomy" id="1280376"/>
    <lineage>
        <taxon>Bacteria</taxon>
        <taxon>Bacillati</taxon>
        <taxon>Actinomycetota</taxon>
        <taxon>Actinomycetes</taxon>
        <taxon>Micrococcales</taxon>
        <taxon>Brevibacteriaceae</taxon>
        <taxon>Spelaeicoccus</taxon>
    </lineage>
</organism>
<dbReference type="InterPro" id="IPR011059">
    <property type="entry name" value="Metal-dep_hydrolase_composite"/>
</dbReference>
<dbReference type="RefSeq" id="WP_179426793.1">
    <property type="nucleotide sequence ID" value="NZ_JACBZP010000001.1"/>
</dbReference>
<dbReference type="InterPro" id="IPR013108">
    <property type="entry name" value="Amidohydro_3"/>
</dbReference>
<sequence length="530" mass="55859">MSQLDTVIRGGTIIDGTGGDPVVADVGLAGGRIAVIGSVPAADAREVVDAARLCVAPGFIDLHSHADLTIHGAPAAETYLRQGVTLLQMGNCGFSPFPMGATAGAVDALRSNVSVLATGLPWDWTDLETFAESVTSRRPGINFAVQAGHHAIRLAVMGAEDRRASEAELALMGSEVRRAADAGATGVSFGLIYAPGSFADKRELEAVARAAADCGLLVSCHIRNETDHVLDAVDEILDVASNSGARLQISHVKAMAEPNHGKVARAIEHIESARREGVDVATDVYPYTASSTTLTSRLSNWAMSGGVAELLRKLGDDSARARVVRELGTRMREDVNPDGVVIADIGNGPDRWVIGRSLTEIGREWRISPEEAAIRVIADHEGSVQIINHSMSETDIESALAYEHCAVASDGSQLGADGTGVTHPRSFGTFPRVLSRYVRERGVLNLPEAVRRMTSLPASRMRLAGRGTLGVGAHADVVVFDAGTVADRSTYVDPWQLSVGVRDVFIGGRKAVVGGEVTSLRAGRFVRGGS</sequence>
<evidence type="ECO:0000313" key="2">
    <source>
        <dbReference type="EMBL" id="NYI67063.1"/>
    </source>
</evidence>
<dbReference type="Gene3D" id="3.30.1490.130">
    <property type="entry name" value="D-aminoacylase. Domain 3"/>
    <property type="match status" value="1"/>
</dbReference>
<name>A0A7Z0ACA2_9MICO</name>
<dbReference type="EC" id="3.5.1.81" evidence="2"/>
<dbReference type="SUPFAM" id="SSF51338">
    <property type="entry name" value="Composite domain of metallo-dependent hydrolases"/>
    <property type="match status" value="1"/>
</dbReference>
<keyword evidence="2" id="KW-0378">Hydrolase</keyword>
<dbReference type="Pfam" id="PF07969">
    <property type="entry name" value="Amidohydro_3"/>
    <property type="match status" value="2"/>
</dbReference>
<accession>A0A7Z0ACA2</accession>
<reference evidence="2 3" key="1">
    <citation type="submission" date="2020-07" db="EMBL/GenBank/DDBJ databases">
        <title>Sequencing the genomes of 1000 actinobacteria strains.</title>
        <authorList>
            <person name="Klenk H.-P."/>
        </authorList>
    </citation>
    <scope>NUCLEOTIDE SEQUENCE [LARGE SCALE GENOMIC DNA]</scope>
    <source>
        <strain evidence="2 3">DSM 26341</strain>
    </source>
</reference>
<dbReference type="PANTHER" id="PTHR11647:SF1">
    <property type="entry name" value="COLLAPSIN RESPONSE MEDIATOR PROTEIN"/>
    <property type="match status" value="1"/>
</dbReference>